<dbReference type="Proteomes" id="UP001626593">
    <property type="component" value="Chromosome"/>
</dbReference>
<evidence type="ECO:0000259" key="10">
    <source>
        <dbReference type="Pfam" id="PF05034"/>
    </source>
</evidence>
<keyword evidence="8" id="KW-0460">Magnesium</keyword>
<sequence>MNQKQTQGQAHIQQVHFVPGYSSFYFDDQKAIKDGAGLDGFVYLGQPVTNGFRAVRQAGEVVSVVLVLDNGAVAVGDCAAVQYSGAGGRDPLFLAGAFVPFLEQHLKPLLEGRPVERFLDNARFFDTLAIEGQRLHTAIRYGVTQALLDATALARRITKAEVILDEYNLPLVCEPVPLFGQSGDDRYSAVDKMLLKRVDALPHGLINNVPEKLGYKGEKLESYISWLSGRVEQLRPDPAYRPTLHIDVYGTIGLIFDHDATKVADYIAGLEKFTGGLELYIEGPVDAGSKDAQIAELGAITDRLRQIGSRVKLVADEWCNTLEDIVEFTAAKCCDMVQIKTPDLGGIHNIVESVLHCREHGMEAYQGGTCNETDISARTCVHLALAARPMRMLVKPGMGFDEGMNIVNNEMRRTLAILATRKGGK</sequence>
<evidence type="ECO:0000256" key="6">
    <source>
        <dbReference type="ARBA" id="ARBA00012993"/>
    </source>
</evidence>
<dbReference type="InterPro" id="IPR022662">
    <property type="entry name" value="MeAsp_NH4-lyase_C"/>
</dbReference>
<evidence type="ECO:0000256" key="3">
    <source>
        <dbReference type="ARBA" id="ARBA00004675"/>
    </source>
</evidence>
<accession>A0ABZ1AEQ4</accession>
<evidence type="ECO:0000256" key="8">
    <source>
        <dbReference type="ARBA" id="ARBA00022842"/>
    </source>
</evidence>
<evidence type="ECO:0000256" key="5">
    <source>
        <dbReference type="ARBA" id="ARBA00011738"/>
    </source>
</evidence>
<evidence type="ECO:0000256" key="4">
    <source>
        <dbReference type="ARBA" id="ARBA00009954"/>
    </source>
</evidence>
<dbReference type="PIRSF" id="PIRSF017107">
    <property type="entry name" value="MAL"/>
    <property type="match status" value="1"/>
</dbReference>
<dbReference type="RefSeq" id="WP_407277635.1">
    <property type="nucleotide sequence ID" value="NZ_CP141259.1"/>
</dbReference>
<dbReference type="SFLD" id="SFLDS00001">
    <property type="entry name" value="Enolase"/>
    <property type="match status" value="1"/>
</dbReference>
<keyword evidence="13" id="KW-1185">Reference proteome</keyword>
<dbReference type="InterPro" id="IPR006395">
    <property type="entry name" value="Me_Asp_am_lyase"/>
</dbReference>
<dbReference type="InterPro" id="IPR022665">
    <property type="entry name" value="MeAsp_NH4-lyase_N"/>
</dbReference>
<dbReference type="CDD" id="cd03314">
    <property type="entry name" value="MAL"/>
    <property type="match status" value="1"/>
</dbReference>
<dbReference type="SFLD" id="SFLDF00007">
    <property type="entry name" value="methylaspartate_ammonia-lyase"/>
    <property type="match status" value="1"/>
</dbReference>
<dbReference type="SFLD" id="SFLDG00151">
    <property type="entry name" value="methylaspartate_ammonia-lyase"/>
    <property type="match status" value="1"/>
</dbReference>
<gene>
    <name evidence="12" type="ORF">U5817_13280</name>
</gene>
<feature type="domain" description="Methylaspartate ammonia-lyase N-terminal" evidence="10">
    <location>
        <begin position="11"/>
        <end position="168"/>
    </location>
</feature>
<dbReference type="SUPFAM" id="SSF54826">
    <property type="entry name" value="Enolase N-terminal domain-like"/>
    <property type="match status" value="1"/>
</dbReference>
<feature type="domain" description="Methylaspartate ammonia-lyase C-terminal" evidence="11">
    <location>
        <begin position="171"/>
        <end position="418"/>
    </location>
</feature>
<evidence type="ECO:0000256" key="1">
    <source>
        <dbReference type="ARBA" id="ARBA00000789"/>
    </source>
</evidence>
<evidence type="ECO:0000259" key="11">
    <source>
        <dbReference type="Pfam" id="PF07476"/>
    </source>
</evidence>
<evidence type="ECO:0000256" key="9">
    <source>
        <dbReference type="ARBA" id="ARBA00023239"/>
    </source>
</evidence>
<evidence type="ECO:0000256" key="2">
    <source>
        <dbReference type="ARBA" id="ARBA00001946"/>
    </source>
</evidence>
<comment type="similarity">
    <text evidence="4">Belongs to the methylaspartate ammonia-lyase family.</text>
</comment>
<dbReference type="PANTHER" id="PTHR48073:SF2">
    <property type="entry name" value="O-SUCCINYLBENZOATE SYNTHASE"/>
    <property type="match status" value="1"/>
</dbReference>
<dbReference type="Gene3D" id="3.30.390.10">
    <property type="entry name" value="Enolase-like, N-terminal domain"/>
    <property type="match status" value="1"/>
</dbReference>
<reference evidence="12 13" key="1">
    <citation type="submission" date="2023-12" db="EMBL/GenBank/DDBJ databases">
        <title>A. evansii MAY27, complete genome.</title>
        <authorList>
            <person name="Wang Y."/>
        </authorList>
    </citation>
    <scope>NUCLEOTIDE SEQUENCE [LARGE SCALE GENOMIC DNA]</scope>
    <source>
        <strain evidence="12 13">MAY27</strain>
    </source>
</reference>
<dbReference type="GO" id="GO:0050096">
    <property type="term" value="F:methylaspartate ammonia-lyase activity"/>
    <property type="evidence" value="ECO:0007669"/>
    <property type="project" value="UniProtKB-EC"/>
</dbReference>
<dbReference type="NCBIfam" id="TIGR01502">
    <property type="entry name" value="B_methylAsp_ase"/>
    <property type="match status" value="1"/>
</dbReference>
<comment type="pathway">
    <text evidence="3">Amino-acid degradation; L-glutamate degradation via mesaconate pathway; acetate and pyruvate from L-glutamate: step 2/4.</text>
</comment>
<dbReference type="PANTHER" id="PTHR48073">
    <property type="entry name" value="O-SUCCINYLBENZOATE SYNTHASE-RELATED"/>
    <property type="match status" value="1"/>
</dbReference>
<comment type="subunit">
    <text evidence="5">Homodimer.</text>
</comment>
<dbReference type="InterPro" id="IPR029017">
    <property type="entry name" value="Enolase-like_N"/>
</dbReference>
<keyword evidence="7" id="KW-0479">Metal-binding</keyword>
<dbReference type="EC" id="4.3.1.2" evidence="6"/>
<proteinExistence type="inferred from homology"/>
<dbReference type="Pfam" id="PF07476">
    <property type="entry name" value="MAAL_C"/>
    <property type="match status" value="1"/>
</dbReference>
<organism evidence="12 13">
    <name type="scientific">Aromatoleum evansii</name>
    <name type="common">Azoarcus evansii</name>
    <dbReference type="NCBI Taxonomy" id="59406"/>
    <lineage>
        <taxon>Bacteria</taxon>
        <taxon>Pseudomonadati</taxon>
        <taxon>Pseudomonadota</taxon>
        <taxon>Betaproteobacteria</taxon>
        <taxon>Rhodocyclales</taxon>
        <taxon>Rhodocyclaceae</taxon>
        <taxon>Aromatoleum</taxon>
    </lineage>
</organism>
<dbReference type="EMBL" id="CP141259">
    <property type="protein sequence ID" value="WRL44183.1"/>
    <property type="molecule type" value="Genomic_DNA"/>
</dbReference>
<evidence type="ECO:0000256" key="7">
    <source>
        <dbReference type="ARBA" id="ARBA00022723"/>
    </source>
</evidence>
<evidence type="ECO:0000313" key="13">
    <source>
        <dbReference type="Proteomes" id="UP001626593"/>
    </source>
</evidence>
<dbReference type="Gene3D" id="3.20.20.120">
    <property type="entry name" value="Enolase-like C-terminal domain"/>
    <property type="match status" value="1"/>
</dbReference>
<dbReference type="InterPro" id="IPR036849">
    <property type="entry name" value="Enolase-like_C_sf"/>
</dbReference>
<keyword evidence="9 12" id="KW-0456">Lyase</keyword>
<protein>
    <recommendedName>
        <fullName evidence="6">methylaspartate ammonia-lyase</fullName>
        <ecNumber evidence="6">4.3.1.2</ecNumber>
    </recommendedName>
</protein>
<evidence type="ECO:0000313" key="12">
    <source>
        <dbReference type="EMBL" id="WRL44183.1"/>
    </source>
</evidence>
<dbReference type="SUPFAM" id="SSF51604">
    <property type="entry name" value="Enolase C-terminal domain-like"/>
    <property type="match status" value="1"/>
</dbReference>
<dbReference type="Pfam" id="PF05034">
    <property type="entry name" value="MAAL_N"/>
    <property type="match status" value="1"/>
</dbReference>
<name>A0ABZ1AEQ4_AROEV</name>
<comment type="cofactor">
    <cofactor evidence="2">
        <name>Mg(2+)</name>
        <dbReference type="ChEBI" id="CHEBI:18420"/>
    </cofactor>
</comment>
<comment type="catalytic activity">
    <reaction evidence="1">
        <text>(2S,3S)-3-methyl-L-aspartate = mesaconate + NH4(+)</text>
        <dbReference type="Rhea" id="RHEA:12829"/>
        <dbReference type="ChEBI" id="CHEBI:28938"/>
        <dbReference type="ChEBI" id="CHEBI:36986"/>
        <dbReference type="ChEBI" id="CHEBI:58724"/>
        <dbReference type="EC" id="4.3.1.2"/>
    </reaction>
</comment>